<dbReference type="Pfam" id="PF07714">
    <property type="entry name" value="PK_Tyr_Ser-Thr"/>
    <property type="match status" value="1"/>
</dbReference>
<dbReference type="EMBL" id="JAUEPT010000055">
    <property type="protein sequence ID" value="KAK0436368.1"/>
    <property type="molecule type" value="Genomic_DNA"/>
</dbReference>
<evidence type="ECO:0000313" key="4">
    <source>
        <dbReference type="Proteomes" id="UP001175226"/>
    </source>
</evidence>
<keyword evidence="3" id="KW-0418">Kinase</keyword>
<dbReference type="PROSITE" id="PS50011">
    <property type="entry name" value="PROTEIN_KINASE_DOM"/>
    <property type="match status" value="1"/>
</dbReference>
<dbReference type="SUPFAM" id="SSF56112">
    <property type="entry name" value="Protein kinase-like (PK-like)"/>
    <property type="match status" value="1"/>
</dbReference>
<dbReference type="PANTHER" id="PTHR44329">
    <property type="entry name" value="SERINE/THREONINE-PROTEIN KINASE TNNI3K-RELATED"/>
    <property type="match status" value="1"/>
</dbReference>
<dbReference type="GO" id="GO:0004674">
    <property type="term" value="F:protein serine/threonine kinase activity"/>
    <property type="evidence" value="ECO:0007669"/>
    <property type="project" value="TreeGrafter"/>
</dbReference>
<protein>
    <submittedName>
        <fullName evidence="3">Kinase-like domain-containing protein</fullName>
    </submittedName>
</protein>
<dbReference type="Proteomes" id="UP001175226">
    <property type="component" value="Unassembled WGS sequence"/>
</dbReference>
<dbReference type="InterPro" id="IPR000719">
    <property type="entry name" value="Prot_kinase_dom"/>
</dbReference>
<organism evidence="3 4">
    <name type="scientific">Armillaria borealis</name>
    <dbReference type="NCBI Taxonomy" id="47425"/>
    <lineage>
        <taxon>Eukaryota</taxon>
        <taxon>Fungi</taxon>
        <taxon>Dikarya</taxon>
        <taxon>Basidiomycota</taxon>
        <taxon>Agaricomycotina</taxon>
        <taxon>Agaricomycetes</taxon>
        <taxon>Agaricomycetidae</taxon>
        <taxon>Agaricales</taxon>
        <taxon>Marasmiineae</taxon>
        <taxon>Physalacriaceae</taxon>
        <taxon>Armillaria</taxon>
    </lineage>
</organism>
<dbReference type="InterPro" id="IPR051681">
    <property type="entry name" value="Ser/Thr_Kinases-Pseudokinases"/>
</dbReference>
<accession>A0AA39MJP9</accession>
<keyword evidence="4" id="KW-1185">Reference proteome</keyword>
<dbReference type="InterPro" id="IPR011009">
    <property type="entry name" value="Kinase-like_dom_sf"/>
</dbReference>
<dbReference type="AlphaFoldDB" id="A0AA39MJP9"/>
<evidence type="ECO:0000259" key="2">
    <source>
        <dbReference type="PROSITE" id="PS50011"/>
    </source>
</evidence>
<dbReference type="InterPro" id="IPR001245">
    <property type="entry name" value="Ser-Thr/Tyr_kinase_cat_dom"/>
</dbReference>
<comment type="caution">
    <text evidence="3">The sequence shown here is derived from an EMBL/GenBank/DDBJ whole genome shotgun (WGS) entry which is preliminary data.</text>
</comment>
<dbReference type="Gene3D" id="1.10.510.10">
    <property type="entry name" value="Transferase(Phosphotransferase) domain 1"/>
    <property type="match status" value="1"/>
</dbReference>
<evidence type="ECO:0000256" key="1">
    <source>
        <dbReference type="SAM" id="MobiDB-lite"/>
    </source>
</evidence>
<gene>
    <name evidence="3" type="ORF">EV421DRAFT_1715865</name>
</gene>
<name>A0AA39MJP9_9AGAR</name>
<feature type="domain" description="Protein kinase" evidence="2">
    <location>
        <begin position="1"/>
        <end position="269"/>
    </location>
</feature>
<keyword evidence="3" id="KW-0808">Transferase</keyword>
<dbReference type="GO" id="GO:0005524">
    <property type="term" value="F:ATP binding"/>
    <property type="evidence" value="ECO:0007669"/>
    <property type="project" value="InterPro"/>
</dbReference>
<reference evidence="3" key="1">
    <citation type="submission" date="2023-06" db="EMBL/GenBank/DDBJ databases">
        <authorList>
            <consortium name="Lawrence Berkeley National Laboratory"/>
            <person name="Ahrendt S."/>
            <person name="Sahu N."/>
            <person name="Indic B."/>
            <person name="Wong-Bajracharya J."/>
            <person name="Merenyi Z."/>
            <person name="Ke H.-M."/>
            <person name="Monk M."/>
            <person name="Kocsube S."/>
            <person name="Drula E."/>
            <person name="Lipzen A."/>
            <person name="Balint B."/>
            <person name="Henrissat B."/>
            <person name="Andreopoulos B."/>
            <person name="Martin F.M."/>
            <person name="Harder C.B."/>
            <person name="Rigling D."/>
            <person name="Ford K.L."/>
            <person name="Foster G.D."/>
            <person name="Pangilinan J."/>
            <person name="Papanicolaou A."/>
            <person name="Barry K."/>
            <person name="LaButti K."/>
            <person name="Viragh M."/>
            <person name="Koriabine M."/>
            <person name="Yan M."/>
            <person name="Riley R."/>
            <person name="Champramary S."/>
            <person name="Plett K.L."/>
            <person name="Tsai I.J."/>
            <person name="Slot J."/>
            <person name="Sipos G."/>
            <person name="Plett J."/>
            <person name="Nagy L.G."/>
            <person name="Grigoriev I.V."/>
        </authorList>
    </citation>
    <scope>NUCLEOTIDE SEQUENCE</scope>
    <source>
        <strain evidence="3">FPL87.14</strain>
    </source>
</reference>
<evidence type="ECO:0000313" key="3">
    <source>
        <dbReference type="EMBL" id="KAK0436368.1"/>
    </source>
</evidence>
<proteinExistence type="predicted"/>
<sequence length="277" mass="30550">MTVAVKRLRPRDTRDGQDSAGTDSLKCLYREIRIWQRLEHPHILPLLGICHTITSFESIHVSIEHPDPMTSIGIVCPWMENGTLVDFLKLRQKKLENMEELRLRLLISSVVHSKNIIHGDLHGGNVLVDSGGCVRLADFGLSAVVAEYRGKSRSGKGTVSSHHGGAFRWAAPELVVVQEGAEPRLHPSADMYSAGGLILQAYTGKIPYPYYNDVLSALAINAGKKPRRPTSDEANISNALWSVIEECWRDDPLQRPTAAALESRLQVIYSGLGGEQA</sequence>
<feature type="region of interest" description="Disordered" evidence="1">
    <location>
        <begin position="1"/>
        <end position="21"/>
    </location>
</feature>
<dbReference type="PIRSF" id="PIRSF000654">
    <property type="entry name" value="Integrin-linked_kinase"/>
    <property type="match status" value="1"/>
</dbReference>
<dbReference type="PANTHER" id="PTHR44329:SF261">
    <property type="entry name" value="ZINC FINGER CONTAINING PROTEIN KINASE-RELATED"/>
    <property type="match status" value="1"/>
</dbReference>